<keyword evidence="1" id="KW-0433">Leucine-rich repeat</keyword>
<accession>A0A6C0J3Q0</accession>
<evidence type="ECO:0000313" key="3">
    <source>
        <dbReference type="EMBL" id="QHT99932.1"/>
    </source>
</evidence>
<dbReference type="SUPFAM" id="SSF52058">
    <property type="entry name" value="L domain-like"/>
    <property type="match status" value="1"/>
</dbReference>
<reference evidence="3" key="1">
    <citation type="journal article" date="2020" name="Nature">
        <title>Giant virus diversity and host interactions through global metagenomics.</title>
        <authorList>
            <person name="Schulz F."/>
            <person name="Roux S."/>
            <person name="Paez-Espino D."/>
            <person name="Jungbluth S."/>
            <person name="Walsh D.A."/>
            <person name="Denef V.J."/>
            <person name="McMahon K.D."/>
            <person name="Konstantinidis K.T."/>
            <person name="Eloe-Fadrosh E.A."/>
            <person name="Kyrpides N.C."/>
            <person name="Woyke T."/>
        </authorList>
    </citation>
    <scope>NUCLEOTIDE SEQUENCE</scope>
    <source>
        <strain evidence="3">GVMAG-M-3300025778-1</strain>
    </source>
</reference>
<sequence>MLYYRGNDEKRYTEIPPIPEGTTHLDVCFNPGLTELPPLPEGLTNLNCSATGLSTLVLPESLLEFNCSYSKFKSLPALPAGLTDLVCGYNRELAELPPLPKGLRVLMIDYTAMSVIPRLPETLRVFLATGAPLAEPFASYNAEYRKELRISVLIDQVNAYWDKLALTPV</sequence>
<dbReference type="PANTHER" id="PTHR47114">
    <property type="match status" value="1"/>
</dbReference>
<name>A0A6C0J3Q0_9ZZZZ</name>
<protein>
    <submittedName>
        <fullName evidence="3">Uncharacterized protein</fullName>
    </submittedName>
</protein>
<dbReference type="Gene3D" id="3.80.10.10">
    <property type="entry name" value="Ribonuclease Inhibitor"/>
    <property type="match status" value="1"/>
</dbReference>
<dbReference type="PANTHER" id="PTHR47114:SF2">
    <property type="entry name" value="OLIGODENDROCYTE-MYELIN GLYCOPROTEIN"/>
    <property type="match status" value="1"/>
</dbReference>
<keyword evidence="2" id="KW-0677">Repeat</keyword>
<dbReference type="InterPro" id="IPR032675">
    <property type="entry name" value="LRR_dom_sf"/>
</dbReference>
<evidence type="ECO:0000256" key="2">
    <source>
        <dbReference type="ARBA" id="ARBA00022737"/>
    </source>
</evidence>
<dbReference type="InterPro" id="IPR051071">
    <property type="entry name" value="LRR-bact_E3_ubiq_ligases"/>
</dbReference>
<organism evidence="3">
    <name type="scientific">viral metagenome</name>
    <dbReference type="NCBI Taxonomy" id="1070528"/>
    <lineage>
        <taxon>unclassified sequences</taxon>
        <taxon>metagenomes</taxon>
        <taxon>organismal metagenomes</taxon>
    </lineage>
</organism>
<proteinExistence type="predicted"/>
<evidence type="ECO:0000256" key="1">
    <source>
        <dbReference type="ARBA" id="ARBA00022614"/>
    </source>
</evidence>
<dbReference type="EMBL" id="MN740319">
    <property type="protein sequence ID" value="QHT99932.1"/>
    <property type="molecule type" value="Genomic_DNA"/>
</dbReference>
<dbReference type="AlphaFoldDB" id="A0A6C0J3Q0"/>